<dbReference type="RefSeq" id="XP_028033719.1">
    <property type="nucleotide sequence ID" value="XM_028177918.1"/>
</dbReference>
<dbReference type="Proteomes" id="UP000504629">
    <property type="component" value="Unplaced"/>
</dbReference>
<evidence type="ECO:0000256" key="2">
    <source>
        <dbReference type="ARBA" id="ARBA00022737"/>
    </source>
</evidence>
<evidence type="ECO:0000313" key="9">
    <source>
        <dbReference type="RefSeq" id="XP_028033719.1"/>
    </source>
</evidence>
<keyword evidence="3 5" id="KW-0863">Zinc-finger</keyword>
<feature type="domain" description="C2H2-type" evidence="7">
    <location>
        <begin position="1036"/>
        <end position="1064"/>
    </location>
</feature>
<keyword evidence="1" id="KW-0479">Metal-binding</keyword>
<feature type="domain" description="C2H2-type" evidence="7">
    <location>
        <begin position="670"/>
        <end position="697"/>
    </location>
</feature>
<reference evidence="9" key="1">
    <citation type="submission" date="2025-08" db="UniProtKB">
        <authorList>
            <consortium name="RefSeq"/>
        </authorList>
    </citation>
    <scope>IDENTIFICATION</scope>
    <source>
        <tissue evidence="9">Silk gland</tissue>
    </source>
</reference>
<organism evidence="8 9">
    <name type="scientific">Bombyx mandarina</name>
    <name type="common">Wild silk moth</name>
    <name type="synonym">Wild silkworm</name>
    <dbReference type="NCBI Taxonomy" id="7092"/>
    <lineage>
        <taxon>Eukaryota</taxon>
        <taxon>Metazoa</taxon>
        <taxon>Ecdysozoa</taxon>
        <taxon>Arthropoda</taxon>
        <taxon>Hexapoda</taxon>
        <taxon>Insecta</taxon>
        <taxon>Pterygota</taxon>
        <taxon>Neoptera</taxon>
        <taxon>Endopterygota</taxon>
        <taxon>Lepidoptera</taxon>
        <taxon>Glossata</taxon>
        <taxon>Ditrysia</taxon>
        <taxon>Bombycoidea</taxon>
        <taxon>Bombycidae</taxon>
        <taxon>Bombycinae</taxon>
        <taxon>Bombyx</taxon>
    </lineage>
</organism>
<keyword evidence="4" id="KW-0862">Zinc</keyword>
<dbReference type="InterPro" id="IPR036236">
    <property type="entry name" value="Znf_C2H2_sf"/>
</dbReference>
<evidence type="ECO:0000259" key="7">
    <source>
        <dbReference type="PROSITE" id="PS50157"/>
    </source>
</evidence>
<evidence type="ECO:0000256" key="5">
    <source>
        <dbReference type="PROSITE-ProRule" id="PRU00042"/>
    </source>
</evidence>
<feature type="domain" description="C2H2-type" evidence="7">
    <location>
        <begin position="1133"/>
        <end position="1156"/>
    </location>
</feature>
<dbReference type="Gene3D" id="3.30.160.60">
    <property type="entry name" value="Classic Zinc Finger"/>
    <property type="match status" value="8"/>
</dbReference>
<evidence type="ECO:0000256" key="3">
    <source>
        <dbReference type="ARBA" id="ARBA00022771"/>
    </source>
</evidence>
<dbReference type="GeneID" id="114245669"/>
<feature type="domain" description="C2H2-type" evidence="7">
    <location>
        <begin position="733"/>
        <end position="762"/>
    </location>
</feature>
<dbReference type="PANTHER" id="PTHR24379:SF121">
    <property type="entry name" value="C2H2-TYPE DOMAIN-CONTAINING PROTEIN"/>
    <property type="match status" value="1"/>
</dbReference>
<sequence length="1293" mass="147791">MANELQPLMLCTENSAGEEVTFRIEPEDDFQSFLDKAKAVLGYDIDINSITQNQPVSLHDSIYQFLANVECNPTRPTYDQGLNSAGLEYVLDDGTEIRASQIHFDNEDSVLDLSVEALPFVRFKDDDEDRNDAVFGDTVKYNIVGSPTLRLDQGANLKDFANSLPFRLVRDSTLNLESHYQMYSDVTAIRNFSGAITSDSYMNTDNSFKRNDSYRQKSDSFAYRDEILDIFKNSPVTSLPCEGYNERKHVRKTDPSRIHKRKSVYEFDGVLINENAREMCTICARKVNKDKAYLFDNEDQKKHRFSPCKKSETQLKIICELCLNEYFKTCRMKGANQFLNADEYLIIKNNQQYIYKKIKEFRFLINKKECKKQNSNTAIDEYVKVEIGSDGEIITKPLEGGPDEVAMMKGGDASESSSEVEIIEQNEPETEIDSIIENLENADDDVKAFLGKYQIDDGISELKCRFCDTAFPGIPGVIEHGDAHKHEMDSEMVYPCPLCDYGYTHFKWLKGHIMAAHQRRPETGVKIENTNDLNGSEKTENKSPEKSVCETTNTPHQALQLKTEVKQECLNSSDDEIWIVQTNDAEATSPVRKLIDAVQVVENRDGATKRKPKCYNCSQLFPTIAALASHSCRRRMRKRKTNSDQMSAHKQMPAKFRKKKSKEADSSQILTCHNCNETFTSKVRLKFHMQFHEATSLMQDGRYKCGDCADVSFANETELFDHVHFQHDKQKRWECPVSDCGKTFHLRATLTKHSRTHTDTRRYVCGTCGKKFLDKQTLDEHGVTHLQIKPFQCHICLKHLTRRSRLRMHIRAHEAELRPRTLLVCRICFRAFRDNEQTEEHLSLYPDCFESHVRETNEAQIPVLSPISEIVSDDPKGTGQSAFSRPIPRQVDDDVSEPLLSGLTEKSRCVIRVVEVEKAFKCEFCEDVFYLEEGLNTHRAIHKGVKNPFVCHICKVSFATYSRCTTHKTTHGFYKRSLTEAKKQGAGVEATANGVLGYGDFPVVKHFLCEDCGRSYLHWTYLQVHRRMKHVNDGSHTCNQCGLTFPNSWSVIYHRKKVHDKIETGIEKQGHKQIYRIQCRDCDVILSNKTALYKHRKKEHCSLSDDGDGEDDLTRQLEHTVNRAQSQQDLRIWSCTACPKRYKVKSELKAHLRTKHPSYIAVIEVAGLQHSPEEVLKLVASNDIPTNRIVEITKLSFPKGVTTIVPNTLRSLALLNSVPKETVTISPSDSNNDEELKNVFINNKAPSILRNVRRPTILQRTDVLCNSQEYTNLNNEGTTDIIDDKLQDNASNA</sequence>
<accession>A0A6J2K057</accession>
<keyword evidence="2" id="KW-0677">Repeat</keyword>
<dbReference type="InterPro" id="IPR013087">
    <property type="entry name" value="Znf_C2H2_type"/>
</dbReference>
<evidence type="ECO:0000256" key="4">
    <source>
        <dbReference type="ARBA" id="ARBA00022833"/>
    </source>
</evidence>
<feature type="region of interest" description="Disordered" evidence="6">
    <location>
        <begin position="527"/>
        <end position="553"/>
    </location>
</feature>
<keyword evidence="8" id="KW-1185">Reference proteome</keyword>
<evidence type="ECO:0000256" key="6">
    <source>
        <dbReference type="SAM" id="MobiDB-lite"/>
    </source>
</evidence>
<dbReference type="SMART" id="SM00355">
    <property type="entry name" value="ZnF_C2H2"/>
    <property type="match status" value="13"/>
</dbReference>
<dbReference type="SUPFAM" id="SSF57667">
    <property type="entry name" value="beta-beta-alpha zinc fingers"/>
    <property type="match status" value="4"/>
</dbReference>
<name>A0A6J2K057_BOMMA</name>
<dbReference type="PANTHER" id="PTHR24379">
    <property type="entry name" value="KRAB AND ZINC FINGER DOMAIN-CONTAINING"/>
    <property type="match status" value="1"/>
</dbReference>
<protein>
    <submittedName>
        <fullName evidence="9">Zinc finger protein Xfin-like</fullName>
    </submittedName>
</protein>
<evidence type="ECO:0000256" key="1">
    <source>
        <dbReference type="ARBA" id="ARBA00022723"/>
    </source>
</evidence>
<feature type="region of interest" description="Disordered" evidence="6">
    <location>
        <begin position="638"/>
        <end position="658"/>
    </location>
</feature>
<dbReference type="OrthoDB" id="654211at2759"/>
<feature type="domain" description="C2H2-type" evidence="7">
    <location>
        <begin position="791"/>
        <end position="818"/>
    </location>
</feature>
<dbReference type="GO" id="GO:0008270">
    <property type="term" value="F:zinc ion binding"/>
    <property type="evidence" value="ECO:0007669"/>
    <property type="project" value="UniProtKB-KW"/>
</dbReference>
<dbReference type="PROSITE" id="PS00028">
    <property type="entry name" value="ZINC_FINGER_C2H2_1"/>
    <property type="match status" value="12"/>
</dbReference>
<dbReference type="Pfam" id="PF00096">
    <property type="entry name" value="zf-C2H2"/>
    <property type="match status" value="2"/>
</dbReference>
<dbReference type="KEGG" id="bman:114245669"/>
<proteinExistence type="predicted"/>
<gene>
    <name evidence="9" type="primary">LOC114245669</name>
</gene>
<feature type="domain" description="C2H2-type" evidence="7">
    <location>
        <begin position="920"/>
        <end position="947"/>
    </location>
</feature>
<evidence type="ECO:0000313" key="8">
    <source>
        <dbReference type="Proteomes" id="UP000504629"/>
    </source>
</evidence>
<feature type="compositionally biased region" description="Basic and acidic residues" evidence="6">
    <location>
        <begin position="535"/>
        <end position="548"/>
    </location>
</feature>
<dbReference type="PROSITE" id="PS50157">
    <property type="entry name" value="ZINC_FINGER_C2H2_2"/>
    <property type="match status" value="8"/>
</dbReference>
<feature type="domain" description="C2H2-type" evidence="7">
    <location>
        <begin position="763"/>
        <end position="790"/>
    </location>
</feature>
<feature type="domain" description="C2H2-type" evidence="7">
    <location>
        <begin position="1007"/>
        <end position="1035"/>
    </location>
</feature>